<evidence type="ECO:0000256" key="6">
    <source>
        <dbReference type="ARBA" id="ARBA00022679"/>
    </source>
</evidence>
<evidence type="ECO:0000256" key="14">
    <source>
        <dbReference type="ARBA" id="ARBA00023098"/>
    </source>
</evidence>
<keyword evidence="4 18" id="KW-0963">Cytoplasm</keyword>
<evidence type="ECO:0000256" key="12">
    <source>
        <dbReference type="ARBA" id="ARBA00022955"/>
    </source>
</evidence>
<keyword evidence="7" id="KW-0479">Metal-binding</keyword>
<reference evidence="22" key="1">
    <citation type="submission" date="2025-08" db="UniProtKB">
        <authorList>
            <consortium name="RefSeq"/>
        </authorList>
    </citation>
    <scope>IDENTIFICATION</scope>
</reference>
<keyword evidence="14 18" id="KW-0443">Lipid metabolism</keyword>
<evidence type="ECO:0000256" key="13">
    <source>
        <dbReference type="ARBA" id="ARBA00023011"/>
    </source>
</evidence>
<evidence type="ECO:0000256" key="3">
    <source>
        <dbReference type="ARBA" id="ARBA00012103"/>
    </source>
</evidence>
<gene>
    <name evidence="22" type="primary">LOC107266671</name>
</gene>
<dbReference type="GO" id="GO:0005829">
    <property type="term" value="C:cytosol"/>
    <property type="evidence" value="ECO:0007669"/>
    <property type="project" value="TreeGrafter"/>
</dbReference>
<dbReference type="InterPro" id="IPR014721">
    <property type="entry name" value="Ribsml_uS5_D2-typ_fold_subgr"/>
</dbReference>
<dbReference type="EC" id="2.7.1.36" evidence="3 18"/>
<dbReference type="PRINTS" id="PR00959">
    <property type="entry name" value="MEVGALKINASE"/>
</dbReference>
<dbReference type="Proteomes" id="UP000694920">
    <property type="component" value="Unplaced"/>
</dbReference>
<evidence type="ECO:0000256" key="15">
    <source>
        <dbReference type="ARBA" id="ARBA00023166"/>
    </source>
</evidence>
<dbReference type="Gene3D" id="3.30.70.890">
    <property type="entry name" value="GHMP kinase, C-terminal domain"/>
    <property type="match status" value="1"/>
</dbReference>
<dbReference type="InterPro" id="IPR020568">
    <property type="entry name" value="Ribosomal_Su5_D2-typ_SF"/>
</dbReference>
<comment type="catalytic activity">
    <reaction evidence="18">
        <text>(R)-mevalonate + ATP = (R)-5-phosphomevalonate + ADP + H(+)</text>
        <dbReference type="Rhea" id="RHEA:17065"/>
        <dbReference type="ChEBI" id="CHEBI:15378"/>
        <dbReference type="ChEBI" id="CHEBI:30616"/>
        <dbReference type="ChEBI" id="CHEBI:36464"/>
        <dbReference type="ChEBI" id="CHEBI:58146"/>
        <dbReference type="ChEBI" id="CHEBI:456216"/>
        <dbReference type="EC" id="2.7.1.36"/>
    </reaction>
</comment>
<dbReference type="Gene3D" id="3.30.230.10">
    <property type="match status" value="1"/>
</dbReference>
<dbReference type="GO" id="GO:0046872">
    <property type="term" value="F:metal ion binding"/>
    <property type="evidence" value="ECO:0007669"/>
    <property type="project" value="UniProtKB-KW"/>
</dbReference>
<keyword evidence="5 18" id="KW-0444">Lipid biosynthesis</keyword>
<dbReference type="GO" id="GO:0006695">
    <property type="term" value="P:cholesterol biosynthetic process"/>
    <property type="evidence" value="ECO:0007669"/>
    <property type="project" value="TreeGrafter"/>
</dbReference>
<proteinExistence type="inferred from homology"/>
<dbReference type="Pfam" id="PF08544">
    <property type="entry name" value="GHMP_kinases_C"/>
    <property type="match status" value="1"/>
</dbReference>
<dbReference type="InterPro" id="IPR006204">
    <property type="entry name" value="GHMP_kinase_N_dom"/>
</dbReference>
<dbReference type="SUPFAM" id="SSF54211">
    <property type="entry name" value="Ribosomal protein S5 domain 2-like"/>
    <property type="match status" value="1"/>
</dbReference>
<feature type="domain" description="GHMP kinase C-terminal" evidence="20">
    <location>
        <begin position="293"/>
        <end position="360"/>
    </location>
</feature>
<dbReference type="InterPro" id="IPR006205">
    <property type="entry name" value="Mev_gal_kin"/>
</dbReference>
<dbReference type="Pfam" id="PF00288">
    <property type="entry name" value="GHMP_kinases_N"/>
    <property type="match status" value="1"/>
</dbReference>
<dbReference type="PROSITE" id="PS00627">
    <property type="entry name" value="GHMP_KINASES_ATP"/>
    <property type="match status" value="1"/>
</dbReference>
<keyword evidence="12 18" id="KW-0752">Steroid biosynthesis</keyword>
<keyword evidence="11" id="KW-0460">Magnesium</keyword>
<dbReference type="GO" id="GO:0019287">
    <property type="term" value="P:isopentenyl diphosphate biosynthetic process, mevalonate pathway"/>
    <property type="evidence" value="ECO:0007669"/>
    <property type="project" value="TreeGrafter"/>
</dbReference>
<dbReference type="InterPro" id="IPR013750">
    <property type="entry name" value="GHMP_kinase_C_dom"/>
</dbReference>
<evidence type="ECO:0000256" key="16">
    <source>
        <dbReference type="ARBA" id="ARBA00023221"/>
    </source>
</evidence>
<dbReference type="InterPro" id="IPR036554">
    <property type="entry name" value="GHMP_kinase_C_sf"/>
</dbReference>
<dbReference type="GO" id="GO:0004496">
    <property type="term" value="F:mevalonate kinase activity"/>
    <property type="evidence" value="ECO:0007669"/>
    <property type="project" value="UniProtKB-EC"/>
</dbReference>
<accession>A0AAJ7FI41</accession>
<dbReference type="PANTHER" id="PTHR43290">
    <property type="entry name" value="MEVALONATE KINASE"/>
    <property type="match status" value="1"/>
</dbReference>
<evidence type="ECO:0000256" key="1">
    <source>
        <dbReference type="ARBA" id="ARBA00004496"/>
    </source>
</evidence>
<sequence>MIEFKVSAPGKIILYGEHAVVYGKTAVAGTVNLRTTLQFIELPHDQLNIQLSIPKSNLLLNVQLNQIQEFFFGSETTQSIDTHETLYAHVQKFVEKIGYVNLQQQSTLESIFYLLISVSQAQALTLKPFKLHLDGVLPIGAGLGSSASFSVCLAACFIHWSHLQNSQNRILDEKLLEKISNYAFNCEKIMHHTPSGIDNTICTYGSFVEFRKGEEPVPIITSKKMRVLVIDTKVQRSTKVLIERLRNLKEKYPDIFHPIFDSIDNVSKEAVKIIRQIHDLPDDHSDLYEGYKKLMSLIEINQGLLVACNVSHPSLDKICMEARRFNLSAKLSGAGGGGCAYVLLMPDTSENVIANFSEKLSSDGYTVQLTTLGGPGVEIHS</sequence>
<evidence type="ECO:0000256" key="17">
    <source>
        <dbReference type="ARBA" id="ARBA00029438"/>
    </source>
</evidence>
<keyword evidence="13 18" id="KW-0756">Sterol biosynthesis</keyword>
<dbReference type="CTD" id="34409"/>
<evidence type="ECO:0000259" key="20">
    <source>
        <dbReference type="Pfam" id="PF08544"/>
    </source>
</evidence>
<evidence type="ECO:0000256" key="2">
    <source>
        <dbReference type="ARBA" id="ARBA00006495"/>
    </source>
</evidence>
<keyword evidence="10 18" id="KW-0067">ATP-binding</keyword>
<evidence type="ECO:0000256" key="18">
    <source>
        <dbReference type="RuleBase" id="RU363087"/>
    </source>
</evidence>
<evidence type="ECO:0000256" key="9">
    <source>
        <dbReference type="ARBA" id="ARBA00022777"/>
    </source>
</evidence>
<dbReference type="SUPFAM" id="SSF55060">
    <property type="entry name" value="GHMP Kinase, C-terminal domain"/>
    <property type="match status" value="1"/>
</dbReference>
<dbReference type="GO" id="GO:0005524">
    <property type="term" value="F:ATP binding"/>
    <property type="evidence" value="ECO:0007669"/>
    <property type="project" value="UniProtKB-KW"/>
</dbReference>
<dbReference type="AlphaFoldDB" id="A0AAJ7FI41"/>
<name>A0AAJ7FI41_CEPCN</name>
<dbReference type="RefSeq" id="XP_015592876.1">
    <property type="nucleotide sequence ID" value="XM_015737390.2"/>
</dbReference>
<keyword evidence="6 18" id="KW-0808">Transferase</keyword>
<dbReference type="GeneID" id="107266671"/>
<keyword evidence="8 18" id="KW-0547">Nucleotide-binding</keyword>
<dbReference type="FunFam" id="3.30.70.890:FF:000003">
    <property type="entry name" value="Mevalonate kinase"/>
    <property type="match status" value="1"/>
</dbReference>
<evidence type="ECO:0000256" key="5">
    <source>
        <dbReference type="ARBA" id="ARBA00022516"/>
    </source>
</evidence>
<dbReference type="NCBIfam" id="TIGR00549">
    <property type="entry name" value="mevalon_kin"/>
    <property type="match status" value="1"/>
</dbReference>
<evidence type="ECO:0000256" key="10">
    <source>
        <dbReference type="ARBA" id="ARBA00022840"/>
    </source>
</evidence>
<comment type="similarity">
    <text evidence="2 18">Belongs to the GHMP kinase family. Mevalonate kinase subfamily.</text>
</comment>
<keyword evidence="15 18" id="KW-1207">Sterol metabolism</keyword>
<keyword evidence="9 18" id="KW-0418">Kinase</keyword>
<feature type="domain" description="GHMP kinase N-terminal" evidence="19">
    <location>
        <begin position="124"/>
        <end position="205"/>
    </location>
</feature>
<dbReference type="PANTHER" id="PTHR43290:SF2">
    <property type="entry name" value="MEVALONATE KINASE"/>
    <property type="match status" value="1"/>
</dbReference>
<organism evidence="21 22">
    <name type="scientific">Cephus cinctus</name>
    <name type="common">Wheat stem sawfly</name>
    <dbReference type="NCBI Taxonomy" id="211228"/>
    <lineage>
        <taxon>Eukaryota</taxon>
        <taxon>Metazoa</taxon>
        <taxon>Ecdysozoa</taxon>
        <taxon>Arthropoda</taxon>
        <taxon>Hexapoda</taxon>
        <taxon>Insecta</taxon>
        <taxon>Pterygota</taxon>
        <taxon>Neoptera</taxon>
        <taxon>Endopterygota</taxon>
        <taxon>Hymenoptera</taxon>
        <taxon>Cephoidea</taxon>
        <taxon>Cephidae</taxon>
        <taxon>Cephus</taxon>
    </lineage>
</organism>
<evidence type="ECO:0000313" key="22">
    <source>
        <dbReference type="RefSeq" id="XP_015592876.1"/>
    </source>
</evidence>
<evidence type="ECO:0000256" key="4">
    <source>
        <dbReference type="ARBA" id="ARBA00022490"/>
    </source>
</evidence>
<keyword evidence="21" id="KW-1185">Reference proteome</keyword>
<evidence type="ECO:0000259" key="19">
    <source>
        <dbReference type="Pfam" id="PF00288"/>
    </source>
</evidence>
<evidence type="ECO:0000256" key="7">
    <source>
        <dbReference type="ARBA" id="ARBA00022723"/>
    </source>
</evidence>
<comment type="pathway">
    <text evidence="17 18">Isoprenoid biosynthesis; isopentenyl diphosphate biosynthesis via mevalonate pathway; isopentenyl diphosphate from (R)-mevalonate: step 1/3.</text>
</comment>
<evidence type="ECO:0000313" key="21">
    <source>
        <dbReference type="Proteomes" id="UP000694920"/>
    </source>
</evidence>
<evidence type="ECO:0000256" key="11">
    <source>
        <dbReference type="ARBA" id="ARBA00022842"/>
    </source>
</evidence>
<comment type="subcellular location">
    <subcellularLocation>
        <location evidence="1 18">Cytoplasm</location>
    </subcellularLocation>
</comment>
<keyword evidence="16 18" id="KW-0753">Steroid metabolism</keyword>
<protein>
    <recommendedName>
        <fullName evidence="3 18">Mevalonate kinase</fullName>
        <shortName evidence="18">MK</shortName>
        <ecNumber evidence="3 18">2.7.1.36</ecNumber>
    </recommendedName>
</protein>
<dbReference type="InterPro" id="IPR006203">
    <property type="entry name" value="GHMP_knse_ATP-bd_CS"/>
</dbReference>
<evidence type="ECO:0000256" key="8">
    <source>
        <dbReference type="ARBA" id="ARBA00022741"/>
    </source>
</evidence>